<dbReference type="InterPro" id="IPR023940">
    <property type="entry name" value="DHDPR_bac"/>
</dbReference>
<dbReference type="GO" id="GO:0005829">
    <property type="term" value="C:cytosol"/>
    <property type="evidence" value="ECO:0007669"/>
    <property type="project" value="TreeGrafter"/>
</dbReference>
<keyword evidence="7" id="KW-0457">Lysine biosynthesis</keyword>
<dbReference type="Pfam" id="PF05173">
    <property type="entry name" value="DapB_C"/>
    <property type="match status" value="1"/>
</dbReference>
<evidence type="ECO:0000256" key="1">
    <source>
        <dbReference type="ARBA" id="ARBA00006642"/>
    </source>
</evidence>
<evidence type="ECO:0000259" key="13">
    <source>
        <dbReference type="Pfam" id="PF05173"/>
    </source>
</evidence>
<dbReference type="PIRSF" id="PIRSF000161">
    <property type="entry name" value="DHPR"/>
    <property type="match status" value="1"/>
</dbReference>
<comment type="caution">
    <text evidence="14">The sequence shown here is derived from an EMBL/GenBank/DDBJ whole genome shotgun (WGS) entry which is preliminary data.</text>
</comment>
<organism evidence="14 15">
    <name type="scientific">Candidatus Caccosoma faecigallinarum</name>
    <dbReference type="NCBI Taxonomy" id="2840720"/>
    <lineage>
        <taxon>Bacteria</taxon>
        <taxon>Bacillati</taxon>
        <taxon>Bacillota</taxon>
        <taxon>Bacillota incertae sedis</taxon>
        <taxon>Candidatus Caccosoma</taxon>
    </lineage>
</organism>
<dbReference type="PANTHER" id="PTHR20836">
    <property type="entry name" value="DIHYDRODIPICOLINATE REDUCTASE"/>
    <property type="match status" value="1"/>
</dbReference>
<evidence type="ECO:0000256" key="6">
    <source>
        <dbReference type="ARBA" id="ARBA00023027"/>
    </source>
</evidence>
<dbReference type="EMBL" id="DVKI01000129">
    <property type="protein sequence ID" value="HIT17539.1"/>
    <property type="molecule type" value="Genomic_DNA"/>
</dbReference>
<reference evidence="14" key="1">
    <citation type="submission" date="2020-10" db="EMBL/GenBank/DDBJ databases">
        <authorList>
            <person name="Gilroy R."/>
        </authorList>
    </citation>
    <scope>NUCLEOTIDE SEQUENCE</scope>
    <source>
        <strain evidence="14">14508</strain>
    </source>
</reference>
<dbReference type="GO" id="GO:0008839">
    <property type="term" value="F:4-hydroxy-tetrahydrodipicolinate reductase"/>
    <property type="evidence" value="ECO:0007669"/>
    <property type="project" value="UniProtKB-EC"/>
</dbReference>
<name>A0A9D1G8C5_9FIRM</name>
<evidence type="ECO:0000256" key="3">
    <source>
        <dbReference type="ARBA" id="ARBA00022857"/>
    </source>
</evidence>
<evidence type="ECO:0000313" key="15">
    <source>
        <dbReference type="Proteomes" id="UP000886893"/>
    </source>
</evidence>
<dbReference type="InterPro" id="IPR022663">
    <property type="entry name" value="DapB_C"/>
</dbReference>
<evidence type="ECO:0000256" key="10">
    <source>
        <dbReference type="ARBA" id="ARBA00049080"/>
    </source>
</evidence>
<keyword evidence="5" id="KW-0560">Oxidoreductase</keyword>
<feature type="domain" description="Dihydrodipicolinate reductase N-terminal" evidence="12">
    <location>
        <begin position="3"/>
        <end position="107"/>
    </location>
</feature>
<proteinExistence type="inferred from homology"/>
<sequence>MKKIVICGSKGKCGKEVYRLLKQEGYQILDCVNEHEQSLQEVIAKHQSIDWVIDFTNKEVAYKHLLLCIQYHLPFICGTTGFSNQELKYIQEACQKINLKGIICSNFSLPMNILIKNFSSLSQNFDHIKIIEQHHYSKKDKPSGTGKLFKSLARCECEIVSEDRMDEIIEYDIQFESKYDKMKIVYEVDHKQVYAKGVLHYLQHEDESVFINLIQK</sequence>
<protein>
    <recommendedName>
        <fullName evidence="9">4-hydroxy-tetrahydrodipicolinate reductase</fullName>
        <ecNumber evidence="9">1.17.1.8</ecNumber>
    </recommendedName>
</protein>
<dbReference type="SUPFAM" id="SSF55347">
    <property type="entry name" value="Glyceraldehyde-3-phosphate dehydrogenase-like, C-terminal domain"/>
    <property type="match status" value="1"/>
</dbReference>
<comment type="catalytic activity">
    <reaction evidence="10">
        <text>(S)-2,3,4,5-tetrahydrodipicolinate + NADP(+) + H2O = (2S,4S)-4-hydroxy-2,3,4,5-tetrahydrodipicolinate + NADPH + H(+)</text>
        <dbReference type="Rhea" id="RHEA:35331"/>
        <dbReference type="ChEBI" id="CHEBI:15377"/>
        <dbReference type="ChEBI" id="CHEBI:15378"/>
        <dbReference type="ChEBI" id="CHEBI:16845"/>
        <dbReference type="ChEBI" id="CHEBI:57783"/>
        <dbReference type="ChEBI" id="CHEBI:58349"/>
        <dbReference type="ChEBI" id="CHEBI:67139"/>
        <dbReference type="EC" id="1.17.1.8"/>
    </reaction>
</comment>
<dbReference type="AlphaFoldDB" id="A0A9D1G8C5"/>
<evidence type="ECO:0000256" key="8">
    <source>
        <dbReference type="ARBA" id="ARBA00037922"/>
    </source>
</evidence>
<keyword evidence="6" id="KW-0520">NAD</keyword>
<keyword evidence="4" id="KW-0220">Diaminopimelate biosynthesis</keyword>
<dbReference type="Proteomes" id="UP000886893">
    <property type="component" value="Unassembled WGS sequence"/>
</dbReference>
<dbReference type="GO" id="GO:0009089">
    <property type="term" value="P:lysine biosynthetic process via diaminopimelate"/>
    <property type="evidence" value="ECO:0007669"/>
    <property type="project" value="InterPro"/>
</dbReference>
<dbReference type="InterPro" id="IPR036291">
    <property type="entry name" value="NAD(P)-bd_dom_sf"/>
</dbReference>
<dbReference type="SUPFAM" id="SSF51735">
    <property type="entry name" value="NAD(P)-binding Rossmann-fold domains"/>
    <property type="match status" value="1"/>
</dbReference>
<evidence type="ECO:0000313" key="14">
    <source>
        <dbReference type="EMBL" id="HIT17539.1"/>
    </source>
</evidence>
<evidence type="ECO:0000256" key="5">
    <source>
        <dbReference type="ARBA" id="ARBA00023002"/>
    </source>
</evidence>
<dbReference type="InterPro" id="IPR000846">
    <property type="entry name" value="DapB_N"/>
</dbReference>
<comment type="pathway">
    <text evidence="8">Amino-acid biosynthesis; L-lysine biosynthesis via DAP pathway; (S)-tetrahydrodipicolinate from L-aspartate: step 4/4.</text>
</comment>
<dbReference type="EC" id="1.17.1.8" evidence="9"/>
<keyword evidence="3" id="KW-0521">NADP</keyword>
<dbReference type="PANTHER" id="PTHR20836:SF0">
    <property type="entry name" value="4-HYDROXY-TETRAHYDRODIPICOLINATE REDUCTASE 1, CHLOROPLASTIC-RELATED"/>
    <property type="match status" value="1"/>
</dbReference>
<evidence type="ECO:0000256" key="7">
    <source>
        <dbReference type="ARBA" id="ARBA00023154"/>
    </source>
</evidence>
<evidence type="ECO:0000256" key="11">
    <source>
        <dbReference type="ARBA" id="ARBA00049396"/>
    </source>
</evidence>
<evidence type="ECO:0000259" key="12">
    <source>
        <dbReference type="Pfam" id="PF01113"/>
    </source>
</evidence>
<evidence type="ECO:0000256" key="2">
    <source>
        <dbReference type="ARBA" id="ARBA00022605"/>
    </source>
</evidence>
<dbReference type="Pfam" id="PF01113">
    <property type="entry name" value="DapB_N"/>
    <property type="match status" value="1"/>
</dbReference>
<evidence type="ECO:0000256" key="4">
    <source>
        <dbReference type="ARBA" id="ARBA00022915"/>
    </source>
</evidence>
<reference evidence="14" key="2">
    <citation type="journal article" date="2021" name="PeerJ">
        <title>Extensive microbial diversity within the chicken gut microbiome revealed by metagenomics and culture.</title>
        <authorList>
            <person name="Gilroy R."/>
            <person name="Ravi A."/>
            <person name="Getino M."/>
            <person name="Pursley I."/>
            <person name="Horton D.L."/>
            <person name="Alikhan N.F."/>
            <person name="Baker D."/>
            <person name="Gharbi K."/>
            <person name="Hall N."/>
            <person name="Watson M."/>
            <person name="Adriaenssens E.M."/>
            <person name="Foster-Nyarko E."/>
            <person name="Jarju S."/>
            <person name="Secka A."/>
            <person name="Antonio M."/>
            <person name="Oren A."/>
            <person name="Chaudhuri R.R."/>
            <person name="La Ragione R."/>
            <person name="Hildebrand F."/>
            <person name="Pallen M.J."/>
        </authorList>
    </citation>
    <scope>NUCLEOTIDE SEQUENCE</scope>
    <source>
        <strain evidence="14">14508</strain>
    </source>
</reference>
<dbReference type="GO" id="GO:0019877">
    <property type="term" value="P:diaminopimelate biosynthetic process"/>
    <property type="evidence" value="ECO:0007669"/>
    <property type="project" value="UniProtKB-KW"/>
</dbReference>
<keyword evidence="2" id="KW-0028">Amino-acid biosynthesis</keyword>
<gene>
    <name evidence="14" type="ORF">IAD04_04090</name>
</gene>
<comment type="catalytic activity">
    <reaction evidence="11">
        <text>(S)-2,3,4,5-tetrahydrodipicolinate + NAD(+) + H2O = (2S,4S)-4-hydroxy-2,3,4,5-tetrahydrodipicolinate + NADH + H(+)</text>
        <dbReference type="Rhea" id="RHEA:35323"/>
        <dbReference type="ChEBI" id="CHEBI:15377"/>
        <dbReference type="ChEBI" id="CHEBI:15378"/>
        <dbReference type="ChEBI" id="CHEBI:16845"/>
        <dbReference type="ChEBI" id="CHEBI:57540"/>
        <dbReference type="ChEBI" id="CHEBI:57945"/>
        <dbReference type="ChEBI" id="CHEBI:67139"/>
        <dbReference type="EC" id="1.17.1.8"/>
    </reaction>
</comment>
<accession>A0A9D1G8C5</accession>
<comment type="similarity">
    <text evidence="1">Belongs to the DapB family.</text>
</comment>
<evidence type="ECO:0000256" key="9">
    <source>
        <dbReference type="ARBA" id="ARBA00038983"/>
    </source>
</evidence>
<dbReference type="Gene3D" id="3.40.50.720">
    <property type="entry name" value="NAD(P)-binding Rossmann-like Domain"/>
    <property type="match status" value="1"/>
</dbReference>
<feature type="domain" description="Dihydrodipicolinate reductase C-terminal" evidence="13">
    <location>
        <begin position="114"/>
        <end position="201"/>
    </location>
</feature>
<dbReference type="CDD" id="cd02274">
    <property type="entry name" value="DHDPR_N"/>
    <property type="match status" value="1"/>
</dbReference>